<keyword evidence="1" id="KW-0812">Transmembrane</keyword>
<dbReference type="Proteomes" id="UP000029859">
    <property type="component" value="Unassembled WGS sequence"/>
</dbReference>
<dbReference type="NCBIfam" id="NF043039">
    <property type="entry name" value="HgcAB_like"/>
    <property type="match status" value="1"/>
</dbReference>
<proteinExistence type="predicted"/>
<dbReference type="SUPFAM" id="SSF54862">
    <property type="entry name" value="4Fe-4S ferredoxins"/>
    <property type="match status" value="1"/>
</dbReference>
<feature type="transmembrane region" description="Helical" evidence="1">
    <location>
        <begin position="165"/>
        <end position="183"/>
    </location>
</feature>
<keyword evidence="4" id="KW-1185">Reference proteome</keyword>
<gene>
    <name evidence="3" type="ORF">LI82_00705</name>
</gene>
<dbReference type="Pfam" id="PF12838">
    <property type="entry name" value="Fer4_7"/>
    <property type="match status" value="1"/>
</dbReference>
<keyword evidence="1" id="KW-0472">Membrane</keyword>
<dbReference type="EMBL" id="JRHO01000002">
    <property type="protein sequence ID" value="KGK99763.1"/>
    <property type="molecule type" value="Genomic_DNA"/>
</dbReference>
<dbReference type="InterPro" id="IPR016041">
    <property type="entry name" value="Ac-CoA_synth_d_su_TIM-brl"/>
</dbReference>
<comment type="caution">
    <text evidence="3">The sequence shown here is derived from an EMBL/GenBank/DDBJ whole genome shotgun (WGS) entry which is preliminary data.</text>
</comment>
<protein>
    <submittedName>
        <fullName evidence="3">Copper oxidase</fullName>
    </submittedName>
</protein>
<sequence>MNLHYLIIYIIETLLRVFPFPCQTGLIKIGDPDINSPVILTCNYHLTVEGVKRAIKGIDVYLLVANSKGINVWCSATGGRFTNHDVISVLKTSGIEEVVGHRNVILPQLAATGVEAKIIKEKTGWEVIWGPVYAKDLPLFLKDHFIKTPKMREVEFPWKQRIEMAVAWAFPISAVLAIIMIIFRSEAILPVVFLVWIISFLIFISFPVYSRFLKTEGKKIGFIFFDFGRGSLQLIIWTILMVALAIYVVLSGNFSWRFILFWGFISFIVVLILSIDLMGSTPVYKGGFQDDRLLKVILDKDKCKGVGFCEEICPRNCFEVDRKRHIATMPRADQCVQCGACIVQCPLNALYFKSPNGEIIPPETIRKFKLNLMGKRFVKVEEK</sequence>
<feature type="transmembrane region" description="Helical" evidence="1">
    <location>
        <begin position="230"/>
        <end position="250"/>
    </location>
</feature>
<dbReference type="Gene3D" id="3.40.50.11600">
    <property type="match status" value="1"/>
</dbReference>
<dbReference type="RefSeq" id="WP_048193041.1">
    <property type="nucleotide sequence ID" value="NZ_CAAGSM010000008.1"/>
</dbReference>
<dbReference type="PANTHER" id="PTHR43122:SF1">
    <property type="entry name" value="IRON-SULFUR-BINDING PROTEIN"/>
    <property type="match status" value="1"/>
</dbReference>
<evidence type="ECO:0000313" key="3">
    <source>
        <dbReference type="EMBL" id="KGK99763.1"/>
    </source>
</evidence>
<evidence type="ECO:0000256" key="1">
    <source>
        <dbReference type="SAM" id="Phobius"/>
    </source>
</evidence>
<dbReference type="GO" id="GO:0016491">
    <property type="term" value="F:oxidoreductase activity"/>
    <property type="evidence" value="ECO:0007669"/>
    <property type="project" value="UniProtKB-ARBA"/>
</dbReference>
<dbReference type="Gene3D" id="3.30.70.20">
    <property type="match status" value="1"/>
</dbReference>
<dbReference type="Pfam" id="PF03599">
    <property type="entry name" value="CdhD"/>
    <property type="match status" value="1"/>
</dbReference>
<feature type="domain" description="4Fe-4S ferredoxin-type" evidence="2">
    <location>
        <begin position="294"/>
        <end position="323"/>
    </location>
</feature>
<feature type="transmembrane region" description="Helical" evidence="1">
    <location>
        <begin position="256"/>
        <end position="275"/>
    </location>
</feature>
<dbReference type="AlphaFoldDB" id="A0A099T6I7"/>
<reference evidence="3 4" key="1">
    <citation type="submission" date="2014-09" db="EMBL/GenBank/DDBJ databases">
        <title>Draft genome sequence of an obligately methylotrophic methanogen, Methanococcoides methylutens, isolated from marine sediment.</title>
        <authorList>
            <person name="Guan Y."/>
            <person name="Ngugi D.K."/>
            <person name="Blom J."/>
            <person name="Ali S."/>
            <person name="Ferry J.G."/>
            <person name="Stingl U."/>
        </authorList>
    </citation>
    <scope>NUCLEOTIDE SEQUENCE [LARGE SCALE GENOMIC DNA]</scope>
    <source>
        <strain evidence="3 4">DSM 2657</strain>
    </source>
</reference>
<name>A0A099T6I7_METMT</name>
<keyword evidence="1" id="KW-1133">Transmembrane helix</keyword>
<evidence type="ECO:0000313" key="4">
    <source>
        <dbReference type="Proteomes" id="UP000029859"/>
    </source>
</evidence>
<organism evidence="3 4">
    <name type="scientific">Methanococcoides methylutens</name>
    <dbReference type="NCBI Taxonomy" id="2226"/>
    <lineage>
        <taxon>Archaea</taxon>
        <taxon>Methanobacteriati</taxon>
        <taxon>Methanobacteriota</taxon>
        <taxon>Stenosarchaea group</taxon>
        <taxon>Methanomicrobia</taxon>
        <taxon>Methanosarcinales</taxon>
        <taxon>Methanosarcinaceae</taxon>
        <taxon>Methanococcoides</taxon>
    </lineage>
</organism>
<dbReference type="InterPro" id="IPR050003">
    <property type="entry name" value="HgcAB-like"/>
</dbReference>
<dbReference type="OrthoDB" id="23833at2157"/>
<evidence type="ECO:0000259" key="2">
    <source>
        <dbReference type="PROSITE" id="PS51379"/>
    </source>
</evidence>
<dbReference type="PROSITE" id="PS00198">
    <property type="entry name" value="4FE4S_FER_1"/>
    <property type="match status" value="1"/>
</dbReference>
<dbReference type="PROSITE" id="PS51379">
    <property type="entry name" value="4FE4S_FER_2"/>
    <property type="match status" value="2"/>
</dbReference>
<dbReference type="PANTHER" id="PTHR43122">
    <property type="entry name" value="FERREDOXIN SUBUNIT OF PYRUVATE:FLAVODOXIN OXIDOREDUCTASE-RELATED"/>
    <property type="match status" value="1"/>
</dbReference>
<feature type="domain" description="4Fe-4S ferredoxin-type" evidence="2">
    <location>
        <begin position="326"/>
        <end position="355"/>
    </location>
</feature>
<dbReference type="InterPro" id="IPR017900">
    <property type="entry name" value="4Fe4S_Fe_S_CS"/>
</dbReference>
<accession>A0A099T6I7</accession>
<feature type="transmembrane region" description="Helical" evidence="1">
    <location>
        <begin position="189"/>
        <end position="209"/>
    </location>
</feature>
<dbReference type="InterPro" id="IPR017896">
    <property type="entry name" value="4Fe4S_Fe-S-bd"/>
</dbReference>